<dbReference type="SMART" id="SM00774">
    <property type="entry name" value="WRKY"/>
    <property type="match status" value="1"/>
</dbReference>
<evidence type="ECO:0000256" key="2">
    <source>
        <dbReference type="ARBA" id="ARBA00022737"/>
    </source>
</evidence>
<dbReference type="EMBL" id="QPKB01000005">
    <property type="protein sequence ID" value="RWR84253.1"/>
    <property type="molecule type" value="Genomic_DNA"/>
</dbReference>
<feature type="region of interest" description="Disordered" evidence="9">
    <location>
        <begin position="578"/>
        <end position="599"/>
    </location>
</feature>
<feature type="region of interest" description="Disordered" evidence="9">
    <location>
        <begin position="325"/>
        <end position="379"/>
    </location>
</feature>
<dbReference type="GO" id="GO:0000166">
    <property type="term" value="F:nucleotide binding"/>
    <property type="evidence" value="ECO:0007669"/>
    <property type="project" value="UniProtKB-KW"/>
</dbReference>
<evidence type="ECO:0000313" key="12">
    <source>
        <dbReference type="Proteomes" id="UP000283530"/>
    </source>
</evidence>
<evidence type="ECO:0000256" key="6">
    <source>
        <dbReference type="ARBA" id="ARBA00023125"/>
    </source>
</evidence>
<keyword evidence="2" id="KW-0677">Repeat</keyword>
<dbReference type="PANTHER" id="PTHR32096">
    <property type="entry name" value="WRKY TRANSCRIPTION FACTOR 30-RELATED-RELATED"/>
    <property type="match status" value="1"/>
</dbReference>
<evidence type="ECO:0000256" key="1">
    <source>
        <dbReference type="ARBA" id="ARBA00004123"/>
    </source>
</evidence>
<dbReference type="PANTHER" id="PTHR32096:SF146">
    <property type="entry name" value="WRKY TRANSCRIPTION FACTOR 19-RELATED"/>
    <property type="match status" value="1"/>
</dbReference>
<sequence length="665" mass="74171">MAVEAVVALLVDKLDKLLSNEAQLLGVHGEINWIREELNQLRRFLKDADIKQKEDEDVRDWMEDIRDICFDVDDVIDILGQGQAAQGRHGFVGRLKRRISDQITRYKVGKEIERIKLNIKGISRSRESYGIRETSSTQRLQEVSRCSVPPKIEKVITTVNDQLTNEERTRDIDEGRQEASSSSRNLQAHNPVSTLPGGPEEVGLQEEINTVGQQLIEEEPRLWDGTRDISEGKLEASSSTPVFLITLLGDSEDVGLQEGINTVGQQLIQEEPGPYDGTRDIDEGRLEASSSAPCLQADRQFSTLLGKSEEVGLKEEIDTVSKQLIKEKPSPCDGTGDIDEVPKWRDGSKKRKRQPNWSDQVRVSSGPGLEGPPDDGHSWRKYGQKEILGDKYPRSYYLCAHSKVNGCTAKKQVQRSKEDPSIFHVTYQGDHTCNIQSSKITGEASLLPQPFTLHQPLLGTASLYLEKGTMEEVQADQLDDLLDDGTNDDINTLKMIKVTILYYVTIIANRSDISMRKNVRQLLLNTNIRRDIPAYSTNLGEADNSHDEGAATLGAHLDEEGVGIVVCEEDVLVSVGWGGTSNSPSATKNPETSLSKIPCTKQKSSPRFLQARFRTSSSLNEGFQQISTIAACSYQHQSRTKNYNQVLFTGTGTMKLVPSRNRFRF</sequence>
<dbReference type="Pfam" id="PF03106">
    <property type="entry name" value="WRKY"/>
    <property type="match status" value="1"/>
</dbReference>
<evidence type="ECO:0000256" key="7">
    <source>
        <dbReference type="ARBA" id="ARBA00023163"/>
    </source>
</evidence>
<dbReference type="InterPro" id="IPR038005">
    <property type="entry name" value="RX-like_CC"/>
</dbReference>
<keyword evidence="5" id="KW-0805">Transcription regulation</keyword>
<comment type="caution">
    <text evidence="11">The sequence shown here is derived from an EMBL/GenBank/DDBJ whole genome shotgun (WGS) entry which is preliminary data.</text>
</comment>
<evidence type="ECO:0000313" key="11">
    <source>
        <dbReference type="EMBL" id="RWR84253.1"/>
    </source>
</evidence>
<feature type="compositionally biased region" description="Basic and acidic residues" evidence="9">
    <location>
        <begin position="165"/>
        <end position="177"/>
    </location>
</feature>
<gene>
    <name evidence="11" type="ORF">CKAN_01304800</name>
</gene>
<keyword evidence="4" id="KW-0611">Plant defense</keyword>
<evidence type="ECO:0000256" key="4">
    <source>
        <dbReference type="ARBA" id="ARBA00022821"/>
    </source>
</evidence>
<dbReference type="OrthoDB" id="1888929at2759"/>
<dbReference type="GO" id="GO:0006952">
    <property type="term" value="P:defense response"/>
    <property type="evidence" value="ECO:0007669"/>
    <property type="project" value="UniProtKB-KW"/>
</dbReference>
<name>A0A3S4P0W9_9MAGN</name>
<feature type="region of interest" description="Disordered" evidence="9">
    <location>
        <begin position="159"/>
        <end position="201"/>
    </location>
</feature>
<evidence type="ECO:0000256" key="8">
    <source>
        <dbReference type="ARBA" id="ARBA00023242"/>
    </source>
</evidence>
<dbReference type="Pfam" id="PF18052">
    <property type="entry name" value="Rx_N"/>
    <property type="match status" value="1"/>
</dbReference>
<dbReference type="GO" id="GO:0005634">
    <property type="term" value="C:nucleus"/>
    <property type="evidence" value="ECO:0007669"/>
    <property type="project" value="UniProtKB-SubCell"/>
</dbReference>
<evidence type="ECO:0000256" key="5">
    <source>
        <dbReference type="ARBA" id="ARBA00023015"/>
    </source>
</evidence>
<dbReference type="SUPFAM" id="SSF118290">
    <property type="entry name" value="WRKY DNA-binding domain"/>
    <property type="match status" value="1"/>
</dbReference>
<feature type="compositionally biased region" description="Polar residues" evidence="9">
    <location>
        <begin position="580"/>
        <end position="599"/>
    </location>
</feature>
<keyword evidence="7" id="KW-0804">Transcription</keyword>
<evidence type="ECO:0000256" key="3">
    <source>
        <dbReference type="ARBA" id="ARBA00022741"/>
    </source>
</evidence>
<proteinExistence type="predicted"/>
<dbReference type="Proteomes" id="UP000283530">
    <property type="component" value="Unassembled WGS sequence"/>
</dbReference>
<dbReference type="InterPro" id="IPR036576">
    <property type="entry name" value="WRKY_dom_sf"/>
</dbReference>
<dbReference type="AlphaFoldDB" id="A0A3S4P0W9"/>
<feature type="compositionally biased region" description="Polar residues" evidence="9">
    <location>
        <begin position="178"/>
        <end position="193"/>
    </location>
</feature>
<keyword evidence="3" id="KW-0547">Nucleotide-binding</keyword>
<dbReference type="InterPro" id="IPR041118">
    <property type="entry name" value="Rx_N"/>
</dbReference>
<keyword evidence="8" id="KW-0539">Nucleus</keyword>
<keyword evidence="6" id="KW-0238">DNA-binding</keyword>
<dbReference type="PROSITE" id="PS50811">
    <property type="entry name" value="WRKY"/>
    <property type="match status" value="1"/>
</dbReference>
<dbReference type="Gene3D" id="2.20.25.80">
    <property type="entry name" value="WRKY domain"/>
    <property type="match status" value="1"/>
</dbReference>
<evidence type="ECO:0000256" key="9">
    <source>
        <dbReference type="SAM" id="MobiDB-lite"/>
    </source>
</evidence>
<feature type="domain" description="WRKY" evidence="10">
    <location>
        <begin position="374"/>
        <end position="436"/>
    </location>
</feature>
<keyword evidence="12" id="KW-1185">Reference proteome</keyword>
<comment type="subcellular location">
    <subcellularLocation>
        <location evidence="1">Nucleus</location>
    </subcellularLocation>
</comment>
<dbReference type="InterPro" id="IPR003657">
    <property type="entry name" value="WRKY_dom"/>
</dbReference>
<reference evidence="11 12" key="1">
    <citation type="journal article" date="2019" name="Nat. Plants">
        <title>Stout camphor tree genome fills gaps in understanding of flowering plant genome evolution.</title>
        <authorList>
            <person name="Chaw S.M."/>
            <person name="Liu Y.C."/>
            <person name="Wu Y.W."/>
            <person name="Wang H.Y."/>
            <person name="Lin C.I."/>
            <person name="Wu C.S."/>
            <person name="Ke H.M."/>
            <person name="Chang L.Y."/>
            <person name="Hsu C.Y."/>
            <person name="Yang H.T."/>
            <person name="Sudianto E."/>
            <person name="Hsu M.H."/>
            <person name="Wu K.P."/>
            <person name="Wang L.N."/>
            <person name="Leebens-Mack J.H."/>
            <person name="Tsai I.J."/>
        </authorList>
    </citation>
    <scope>NUCLEOTIDE SEQUENCE [LARGE SCALE GENOMIC DNA]</scope>
    <source>
        <strain evidence="12">cv. Chaw 1501</strain>
        <tissue evidence="11">Young leaves</tissue>
    </source>
</reference>
<evidence type="ECO:0000259" key="10">
    <source>
        <dbReference type="PROSITE" id="PS50811"/>
    </source>
</evidence>
<organism evidence="11 12">
    <name type="scientific">Cinnamomum micranthum f. kanehirae</name>
    <dbReference type="NCBI Taxonomy" id="337451"/>
    <lineage>
        <taxon>Eukaryota</taxon>
        <taxon>Viridiplantae</taxon>
        <taxon>Streptophyta</taxon>
        <taxon>Embryophyta</taxon>
        <taxon>Tracheophyta</taxon>
        <taxon>Spermatophyta</taxon>
        <taxon>Magnoliopsida</taxon>
        <taxon>Magnoliidae</taxon>
        <taxon>Laurales</taxon>
        <taxon>Lauraceae</taxon>
        <taxon>Cinnamomum</taxon>
    </lineage>
</organism>
<accession>A0A3S4P0W9</accession>
<dbReference type="CDD" id="cd14798">
    <property type="entry name" value="RX-CC_like"/>
    <property type="match status" value="1"/>
</dbReference>
<dbReference type="Gene3D" id="1.20.5.4130">
    <property type="match status" value="1"/>
</dbReference>
<dbReference type="GO" id="GO:0003700">
    <property type="term" value="F:DNA-binding transcription factor activity"/>
    <property type="evidence" value="ECO:0007669"/>
    <property type="project" value="InterPro"/>
</dbReference>
<dbReference type="InterPro" id="IPR044810">
    <property type="entry name" value="WRKY_plant"/>
</dbReference>
<dbReference type="GO" id="GO:0000976">
    <property type="term" value="F:transcription cis-regulatory region binding"/>
    <property type="evidence" value="ECO:0007669"/>
    <property type="project" value="TreeGrafter"/>
</dbReference>
<protein>
    <submittedName>
        <fullName evidence="11">Putative WRKY transcription factor 41</fullName>
    </submittedName>
</protein>